<keyword evidence="2" id="KW-0808">Transferase</keyword>
<proteinExistence type="predicted"/>
<dbReference type="InterPro" id="IPR043502">
    <property type="entry name" value="DNA/RNA_pol_sf"/>
</dbReference>
<accession>A0AAV7X3Y8</accession>
<dbReference type="GO" id="GO:0003676">
    <property type="term" value="F:nucleic acid binding"/>
    <property type="evidence" value="ECO:0007669"/>
    <property type="project" value="InterPro"/>
</dbReference>
<evidence type="ECO:0000256" key="1">
    <source>
        <dbReference type="ARBA" id="ARBA00012493"/>
    </source>
</evidence>
<evidence type="ECO:0000313" key="10">
    <source>
        <dbReference type="EMBL" id="KAJ1519211.1"/>
    </source>
</evidence>
<evidence type="ECO:0000259" key="8">
    <source>
        <dbReference type="PROSITE" id="PS50878"/>
    </source>
</evidence>
<dbReference type="EMBL" id="JAPTSV010000230">
    <property type="protein sequence ID" value="KAJ1519211.1"/>
    <property type="molecule type" value="Genomic_DNA"/>
</dbReference>
<protein>
    <recommendedName>
        <fullName evidence="1">RNA-directed DNA polymerase</fullName>
        <ecNumber evidence="1">2.7.7.49</ecNumber>
    </recommendedName>
</protein>
<dbReference type="Pfam" id="PF17921">
    <property type="entry name" value="Integrase_H2C2"/>
    <property type="match status" value="1"/>
</dbReference>
<keyword evidence="3" id="KW-0548">Nucleotidyltransferase</keyword>
<dbReference type="PANTHER" id="PTHR37984">
    <property type="entry name" value="PROTEIN CBG26694"/>
    <property type="match status" value="1"/>
</dbReference>
<evidence type="ECO:0000256" key="4">
    <source>
        <dbReference type="ARBA" id="ARBA00022722"/>
    </source>
</evidence>
<name>A0AAV7X3Y8_9NEOP</name>
<dbReference type="InterPro" id="IPR041373">
    <property type="entry name" value="RT_RNaseH"/>
</dbReference>
<keyword evidence="11" id="KW-1185">Reference proteome</keyword>
<dbReference type="Gene3D" id="1.10.340.70">
    <property type="match status" value="1"/>
</dbReference>
<evidence type="ECO:0000256" key="2">
    <source>
        <dbReference type="ARBA" id="ARBA00022679"/>
    </source>
</evidence>
<dbReference type="AlphaFoldDB" id="A0AAV7X3Y8"/>
<dbReference type="Pfam" id="PF00078">
    <property type="entry name" value="RVT_1"/>
    <property type="match status" value="1"/>
</dbReference>
<keyword evidence="6" id="KW-0378">Hydrolase</keyword>
<dbReference type="Gene3D" id="3.10.10.10">
    <property type="entry name" value="HIV Type 1 Reverse Transcriptase, subunit A, domain 1"/>
    <property type="match status" value="1"/>
</dbReference>
<dbReference type="GO" id="GO:0003964">
    <property type="term" value="F:RNA-directed DNA polymerase activity"/>
    <property type="evidence" value="ECO:0007669"/>
    <property type="project" value="UniProtKB-KW"/>
</dbReference>
<evidence type="ECO:0000313" key="11">
    <source>
        <dbReference type="Proteomes" id="UP001075354"/>
    </source>
</evidence>
<dbReference type="InterPro" id="IPR000477">
    <property type="entry name" value="RT_dom"/>
</dbReference>
<sequence>MFNQEFPLVLFVCQGLTVPFPLFGRPWLDVIVPNWRNLLEVSNIAVIFDCKVPQISELKAMFPRVFDSEADTPIEGYSARLVLKDNAIPVKHRAYKIPFGLTDVTNNLLDQWTQSGRAIRVRQAEWASPCFPVPKKDNSYRLVVDFKKSLNPQLRVDFYPIPSPEEIFAELSDCSVFVSLDLKDAYMQVPLHKDSQELCVVTTPKGFYKLTRLVYGVASAAAIFQNVMEEILFNIPKVKSLLQSDKVLMFYNPKLPIVLYTDASPYGLGVALCHTVTINGKPMDRPVMLWSCTLNQAQQNYAQIDREGLAVIAGVTKAHRFIWGRRFTLVTDCEAISRIFSPSKSLPVRTGHRLQHWATILQAYDYKLVHKKAEHLVVADALSRLPSPARIEDIQINALNVKVATEIPLTCDKIAVETQSDPVLQKVFRFVHLGWPPKDQIKDNPSLGIFFKVRDVITIQSKVLLFSSRIIIPDSVKAEVLRMIHEGHPGIVRSKLLARQFIWWPQLNEDISNLVSNCSVCALVNFAPQKLFVSWTPPSSPFERVHIDFYEKNNVSYLIVCDAYSKWVDIILMSSTNAPLVIEKLMSIFSIFGLPKILVSDNGQPFDSDLYANFCTQFDIKIVHSPPYSPESNGQAERCVGIAKKGVEKIVLARNTPSTVTGKTPNELLFNFRPRTLLSKLLPSKNVPLSETHFRDGEIVVFRLNKKSPVVKGEIVKSLGPNRYVVSIAGVHREVHHNQLNRST</sequence>
<dbReference type="InterPro" id="IPR043128">
    <property type="entry name" value="Rev_trsase/Diguanyl_cyclase"/>
</dbReference>
<dbReference type="SUPFAM" id="SSF53098">
    <property type="entry name" value="Ribonuclease H-like"/>
    <property type="match status" value="1"/>
</dbReference>
<dbReference type="CDD" id="cd09274">
    <property type="entry name" value="RNase_HI_RT_Ty3"/>
    <property type="match status" value="1"/>
</dbReference>
<evidence type="ECO:0000259" key="9">
    <source>
        <dbReference type="PROSITE" id="PS50994"/>
    </source>
</evidence>
<dbReference type="PANTHER" id="PTHR37984:SF5">
    <property type="entry name" value="PROTEIN NYNRIN-LIKE"/>
    <property type="match status" value="1"/>
</dbReference>
<feature type="domain" description="Reverse transcriptase" evidence="8">
    <location>
        <begin position="114"/>
        <end position="317"/>
    </location>
</feature>
<dbReference type="Gene3D" id="3.30.70.270">
    <property type="match status" value="1"/>
</dbReference>
<dbReference type="Proteomes" id="UP001075354">
    <property type="component" value="Unassembled WGS sequence"/>
</dbReference>
<dbReference type="Pfam" id="PF17917">
    <property type="entry name" value="RT_RNaseH"/>
    <property type="match status" value="1"/>
</dbReference>
<comment type="caution">
    <text evidence="10">The sequence shown here is derived from an EMBL/GenBank/DDBJ whole genome shotgun (WGS) entry which is preliminary data.</text>
</comment>
<dbReference type="Gene3D" id="3.30.420.10">
    <property type="entry name" value="Ribonuclease H-like superfamily/Ribonuclease H"/>
    <property type="match status" value="1"/>
</dbReference>
<dbReference type="GO" id="GO:0016787">
    <property type="term" value="F:hydrolase activity"/>
    <property type="evidence" value="ECO:0007669"/>
    <property type="project" value="UniProtKB-KW"/>
</dbReference>
<evidence type="ECO:0000256" key="5">
    <source>
        <dbReference type="ARBA" id="ARBA00022759"/>
    </source>
</evidence>
<dbReference type="InterPro" id="IPR012337">
    <property type="entry name" value="RNaseH-like_sf"/>
</dbReference>
<dbReference type="SUPFAM" id="SSF56672">
    <property type="entry name" value="DNA/RNA polymerases"/>
    <property type="match status" value="1"/>
</dbReference>
<keyword evidence="4" id="KW-0540">Nuclease</keyword>
<dbReference type="CDD" id="cd01647">
    <property type="entry name" value="RT_LTR"/>
    <property type="match status" value="1"/>
</dbReference>
<dbReference type="InterPro" id="IPR050951">
    <property type="entry name" value="Retrovirus_Pol_polyprotein"/>
</dbReference>
<evidence type="ECO:0000256" key="3">
    <source>
        <dbReference type="ARBA" id="ARBA00022695"/>
    </source>
</evidence>
<gene>
    <name evidence="10" type="ORF">ONE63_011183</name>
</gene>
<organism evidence="10 11">
    <name type="scientific">Megalurothrips usitatus</name>
    <name type="common">bean blossom thrips</name>
    <dbReference type="NCBI Taxonomy" id="439358"/>
    <lineage>
        <taxon>Eukaryota</taxon>
        <taxon>Metazoa</taxon>
        <taxon>Ecdysozoa</taxon>
        <taxon>Arthropoda</taxon>
        <taxon>Hexapoda</taxon>
        <taxon>Insecta</taxon>
        <taxon>Pterygota</taxon>
        <taxon>Neoptera</taxon>
        <taxon>Paraneoptera</taxon>
        <taxon>Thysanoptera</taxon>
        <taxon>Terebrantia</taxon>
        <taxon>Thripoidea</taxon>
        <taxon>Thripidae</taxon>
        <taxon>Megalurothrips</taxon>
    </lineage>
</organism>
<dbReference type="GO" id="GO:0042575">
    <property type="term" value="C:DNA polymerase complex"/>
    <property type="evidence" value="ECO:0007669"/>
    <property type="project" value="UniProtKB-ARBA"/>
</dbReference>
<evidence type="ECO:0000256" key="6">
    <source>
        <dbReference type="ARBA" id="ARBA00022801"/>
    </source>
</evidence>
<feature type="domain" description="Integrase catalytic" evidence="9">
    <location>
        <begin position="537"/>
        <end position="691"/>
    </location>
</feature>
<dbReference type="InterPro" id="IPR036397">
    <property type="entry name" value="RNaseH_sf"/>
</dbReference>
<dbReference type="InterPro" id="IPR041588">
    <property type="entry name" value="Integrase_H2C2"/>
</dbReference>
<dbReference type="GO" id="GO:0015074">
    <property type="term" value="P:DNA integration"/>
    <property type="evidence" value="ECO:0007669"/>
    <property type="project" value="InterPro"/>
</dbReference>
<dbReference type="PROSITE" id="PS50878">
    <property type="entry name" value="RT_POL"/>
    <property type="match status" value="1"/>
</dbReference>
<evidence type="ECO:0000256" key="7">
    <source>
        <dbReference type="ARBA" id="ARBA00022918"/>
    </source>
</evidence>
<keyword evidence="7" id="KW-0695">RNA-directed DNA polymerase</keyword>
<keyword evidence="5" id="KW-0255">Endonuclease</keyword>
<dbReference type="Pfam" id="PF00665">
    <property type="entry name" value="rve"/>
    <property type="match status" value="1"/>
</dbReference>
<reference evidence="10" key="1">
    <citation type="submission" date="2022-12" db="EMBL/GenBank/DDBJ databases">
        <title>Chromosome-level genome assembly of the bean flower thrips Megalurothrips usitatus.</title>
        <authorList>
            <person name="Ma L."/>
            <person name="Liu Q."/>
            <person name="Li H."/>
            <person name="Cai W."/>
        </authorList>
    </citation>
    <scope>NUCLEOTIDE SEQUENCE</scope>
    <source>
        <strain evidence="10">Cailab_2022a</strain>
    </source>
</reference>
<dbReference type="EC" id="2.7.7.49" evidence="1"/>
<dbReference type="InterPro" id="IPR001584">
    <property type="entry name" value="Integrase_cat-core"/>
</dbReference>
<dbReference type="FunFam" id="1.10.340.70:FF:000003">
    <property type="entry name" value="Protein CBG25708"/>
    <property type="match status" value="1"/>
</dbReference>
<dbReference type="GO" id="GO:0004519">
    <property type="term" value="F:endonuclease activity"/>
    <property type="evidence" value="ECO:0007669"/>
    <property type="project" value="UniProtKB-KW"/>
</dbReference>
<dbReference type="PROSITE" id="PS50994">
    <property type="entry name" value="INTEGRASE"/>
    <property type="match status" value="1"/>
</dbReference>